<evidence type="ECO:0000256" key="5">
    <source>
        <dbReference type="ARBA" id="ARBA00022824"/>
    </source>
</evidence>
<feature type="transmembrane region" description="Helical" evidence="10">
    <location>
        <begin position="202"/>
        <end position="225"/>
    </location>
</feature>
<keyword evidence="12" id="KW-1185">Reference proteome</keyword>
<comment type="function">
    <text evidence="9 10">Intramembrane glycolipid transporter that operates in the biosynthetic pathway of dolichol-linked oligosaccharides, the glycan precursors employed in protein asparagine (N)-glycosylation. The sequential addition of sugars to dolichol pyrophosphate produces dolichol-linked oligosaccharides containing fourteen sugars, including two GlcNAcs, nine mannoses and three glucoses. Once assembled, the oligosaccharide is transferred from the lipid to nascent proteins by oligosaccharyltransferases. The assembly of dolichol-linked oligosaccharides begins on the cytosolic side of the endoplasmic reticulum membrane and finishes in its lumen. RFT1 could mediate the translocation of the cytosolically oriented intermediate DolPP-GlcNAc2Man5, produced by ALG11, into the ER lumen where dolichol-linked oligosaccharides assembly continues. However, the intramembrane lipid transporter activity could not be confirmed in vitro.</text>
</comment>
<dbReference type="InterPro" id="IPR007594">
    <property type="entry name" value="RFT1"/>
</dbReference>
<evidence type="ECO:0000313" key="12">
    <source>
        <dbReference type="Proteomes" id="UP001301769"/>
    </source>
</evidence>
<keyword evidence="5 10" id="KW-0256">Endoplasmic reticulum</keyword>
<evidence type="ECO:0000256" key="1">
    <source>
        <dbReference type="ARBA" id="ARBA00004477"/>
    </source>
</evidence>
<evidence type="ECO:0000256" key="7">
    <source>
        <dbReference type="ARBA" id="ARBA00023136"/>
    </source>
</evidence>
<reference evidence="11" key="2">
    <citation type="submission" date="2023-05" db="EMBL/GenBank/DDBJ databases">
        <authorList>
            <consortium name="Lawrence Berkeley National Laboratory"/>
            <person name="Steindorff A."/>
            <person name="Hensen N."/>
            <person name="Bonometti L."/>
            <person name="Westerberg I."/>
            <person name="Brannstrom I.O."/>
            <person name="Guillou S."/>
            <person name="Cros-Aarteil S."/>
            <person name="Calhoun S."/>
            <person name="Haridas S."/>
            <person name="Kuo A."/>
            <person name="Mondo S."/>
            <person name="Pangilinan J."/>
            <person name="Riley R."/>
            <person name="Labutti K."/>
            <person name="Andreopoulos B."/>
            <person name="Lipzen A."/>
            <person name="Chen C."/>
            <person name="Yanf M."/>
            <person name="Daum C."/>
            <person name="Ng V."/>
            <person name="Clum A."/>
            <person name="Ohm R."/>
            <person name="Martin F."/>
            <person name="Silar P."/>
            <person name="Natvig D."/>
            <person name="Lalanne C."/>
            <person name="Gautier V."/>
            <person name="Ament-Velasquez S.L."/>
            <person name="Kruys A."/>
            <person name="Hutchinson M.I."/>
            <person name="Powell A.J."/>
            <person name="Barry K."/>
            <person name="Miller A.N."/>
            <person name="Grigoriev I.V."/>
            <person name="Debuchy R."/>
            <person name="Gladieux P."/>
            <person name="Thoren M.H."/>
            <person name="Johannesson H."/>
        </authorList>
    </citation>
    <scope>NUCLEOTIDE SEQUENCE</scope>
    <source>
        <strain evidence="11">PSN293</strain>
    </source>
</reference>
<comment type="caution">
    <text evidence="10">Lacks conserved residue(s) required for the propagation of feature annotation.</text>
</comment>
<dbReference type="EMBL" id="MU858102">
    <property type="protein sequence ID" value="KAK4213928.1"/>
    <property type="molecule type" value="Genomic_DNA"/>
</dbReference>
<feature type="transmembrane region" description="Helical" evidence="10">
    <location>
        <begin position="91"/>
        <end position="113"/>
    </location>
</feature>
<evidence type="ECO:0000256" key="2">
    <source>
        <dbReference type="ARBA" id="ARBA00004922"/>
    </source>
</evidence>
<name>A0AAN6Y877_9PEZI</name>
<accession>A0AAN6Y877</accession>
<evidence type="ECO:0000256" key="9">
    <source>
        <dbReference type="ARBA" id="ARBA00045912"/>
    </source>
</evidence>
<feature type="transmembrane region" description="Helical" evidence="10">
    <location>
        <begin position="133"/>
        <end position="153"/>
    </location>
</feature>
<evidence type="ECO:0000256" key="8">
    <source>
        <dbReference type="ARBA" id="ARBA00044793"/>
    </source>
</evidence>
<gene>
    <name evidence="11" type="ORF">QBC37DRAFT_422355</name>
</gene>
<keyword evidence="10" id="KW-0813">Transport</keyword>
<sequence>MAKDETASHRAVQGASLLILLQVISRAITFIANQLLLRFLTAQLLGVSTQLEVYYLSVIFFARESLRVAVQRQDSPSKKDGQHDEAKATQAVVNLGYLAIGLGIPCAVGFGWLYLHSLSTETLASTPYLVPSLYIYALAAVIELISEPAFVVMQTRLQFSTRATAESVATFLRCTVTLGSAIWGATMAGEVKGQGPNSGLRLGVLPFALGQISYGIGLLAVYTWYGSGLARREGFSLLPRRIASPSATKEKRTTESEFALSYFYRPTLHLALSLMAQSIVKQILTQGDTLMVSILSTPTAQGIYALANNYGGLIARLVFQPIEESSRSYFSKLLASSSSSSSSSTEKDAQSNSNVKQALTSLTSLLKIYTLFSIIILPIAPHAAPLLLTIAAGKQWSTPVAANTLSLYTMYIPLLAINGITEGFVSSVATKSQVHAQSGWMSMFSVVFGVAGFVFLRVLDLGAEGLVYANGINMLCRIVWSGWFITGYFAEKAREAGAVEQKEKGDKMEIGVHDLLPKQWLVPIALVTWQAVKRVPVFLGQISFLRELVGTTAPVGAKEALVQLVGMAVVSLPFVGLVLFSERHFLLQGYRSFTNRSRYA</sequence>
<comment type="caution">
    <text evidence="11">The sequence shown here is derived from an EMBL/GenBank/DDBJ whole genome shotgun (WGS) entry which is preliminary data.</text>
</comment>
<dbReference type="PANTHER" id="PTHR13117">
    <property type="entry name" value="ENDOPLASMIC RETICULUM MULTISPAN TRANSMEMBRANE PROTEIN-RELATED"/>
    <property type="match status" value="1"/>
</dbReference>
<comment type="subcellular location">
    <subcellularLocation>
        <location evidence="1 10">Endoplasmic reticulum membrane</location>
        <topology evidence="1 10">Multi-pass membrane protein</topology>
    </subcellularLocation>
</comment>
<keyword evidence="6 10" id="KW-1133">Transmembrane helix</keyword>
<feature type="transmembrane region" description="Helical" evidence="10">
    <location>
        <begin position="560"/>
        <end position="581"/>
    </location>
</feature>
<dbReference type="GO" id="GO:0006488">
    <property type="term" value="P:dolichol-linked oligosaccharide biosynthetic process"/>
    <property type="evidence" value="ECO:0007669"/>
    <property type="project" value="InterPro"/>
</dbReference>
<organism evidence="11 12">
    <name type="scientific">Rhypophila decipiens</name>
    <dbReference type="NCBI Taxonomy" id="261697"/>
    <lineage>
        <taxon>Eukaryota</taxon>
        <taxon>Fungi</taxon>
        <taxon>Dikarya</taxon>
        <taxon>Ascomycota</taxon>
        <taxon>Pezizomycotina</taxon>
        <taxon>Sordariomycetes</taxon>
        <taxon>Sordariomycetidae</taxon>
        <taxon>Sordariales</taxon>
        <taxon>Naviculisporaceae</taxon>
        <taxon>Rhypophila</taxon>
    </lineage>
</organism>
<dbReference type="PANTHER" id="PTHR13117:SF5">
    <property type="entry name" value="PROTEIN RFT1 HOMOLOG"/>
    <property type="match status" value="1"/>
</dbReference>
<dbReference type="GO" id="GO:0034203">
    <property type="term" value="P:glycolipid translocation"/>
    <property type="evidence" value="ECO:0007669"/>
    <property type="project" value="TreeGrafter"/>
</dbReference>
<protein>
    <recommendedName>
        <fullName evidence="8 10">Man(5)GlcNAc(2)-PP-dolichol translocation protein RFT1</fullName>
    </recommendedName>
</protein>
<keyword evidence="4 10" id="KW-0812">Transmembrane</keyword>
<proteinExistence type="inferred from homology"/>
<evidence type="ECO:0000256" key="6">
    <source>
        <dbReference type="ARBA" id="ARBA00022989"/>
    </source>
</evidence>
<keyword evidence="7 10" id="KW-0472">Membrane</keyword>
<evidence type="ECO:0000256" key="10">
    <source>
        <dbReference type="RuleBase" id="RU365067"/>
    </source>
</evidence>
<dbReference type="AlphaFoldDB" id="A0AAN6Y877"/>
<reference evidence="11" key="1">
    <citation type="journal article" date="2023" name="Mol. Phylogenet. Evol.">
        <title>Genome-scale phylogeny and comparative genomics of the fungal order Sordariales.</title>
        <authorList>
            <person name="Hensen N."/>
            <person name="Bonometti L."/>
            <person name="Westerberg I."/>
            <person name="Brannstrom I.O."/>
            <person name="Guillou S."/>
            <person name="Cros-Aarteil S."/>
            <person name="Calhoun S."/>
            <person name="Haridas S."/>
            <person name="Kuo A."/>
            <person name="Mondo S."/>
            <person name="Pangilinan J."/>
            <person name="Riley R."/>
            <person name="LaButti K."/>
            <person name="Andreopoulos B."/>
            <person name="Lipzen A."/>
            <person name="Chen C."/>
            <person name="Yan M."/>
            <person name="Daum C."/>
            <person name="Ng V."/>
            <person name="Clum A."/>
            <person name="Steindorff A."/>
            <person name="Ohm R.A."/>
            <person name="Martin F."/>
            <person name="Silar P."/>
            <person name="Natvig D.O."/>
            <person name="Lalanne C."/>
            <person name="Gautier V."/>
            <person name="Ament-Velasquez S.L."/>
            <person name="Kruys A."/>
            <person name="Hutchinson M.I."/>
            <person name="Powell A.J."/>
            <person name="Barry K."/>
            <person name="Miller A.N."/>
            <person name="Grigoriev I.V."/>
            <person name="Debuchy R."/>
            <person name="Gladieux P."/>
            <person name="Hiltunen Thoren M."/>
            <person name="Johannesson H."/>
        </authorList>
    </citation>
    <scope>NUCLEOTIDE SEQUENCE</scope>
    <source>
        <strain evidence="11">PSN293</strain>
    </source>
</reference>
<comment type="similarity">
    <text evidence="3 10">Belongs to the RFT1 family.</text>
</comment>
<evidence type="ECO:0000256" key="4">
    <source>
        <dbReference type="ARBA" id="ARBA00022692"/>
    </source>
</evidence>
<feature type="transmembrane region" description="Helical" evidence="10">
    <location>
        <begin position="368"/>
        <end position="388"/>
    </location>
</feature>
<evidence type="ECO:0000313" key="11">
    <source>
        <dbReference type="EMBL" id="KAK4213928.1"/>
    </source>
</evidence>
<evidence type="ECO:0000256" key="3">
    <source>
        <dbReference type="ARBA" id="ARBA00010288"/>
    </source>
</evidence>
<dbReference type="GO" id="GO:0005789">
    <property type="term" value="C:endoplasmic reticulum membrane"/>
    <property type="evidence" value="ECO:0007669"/>
    <property type="project" value="UniProtKB-SubCell"/>
</dbReference>
<dbReference type="Pfam" id="PF04506">
    <property type="entry name" value="Rft-1"/>
    <property type="match status" value="1"/>
</dbReference>
<feature type="transmembrane region" description="Helical" evidence="10">
    <location>
        <begin position="440"/>
        <end position="459"/>
    </location>
</feature>
<feature type="transmembrane region" description="Helical" evidence="10">
    <location>
        <begin position="400"/>
        <end position="420"/>
    </location>
</feature>
<dbReference type="Proteomes" id="UP001301769">
    <property type="component" value="Unassembled WGS sequence"/>
</dbReference>
<comment type="pathway">
    <text evidence="2">Protein modification; protein glycosylation.</text>
</comment>